<dbReference type="Proteomes" id="UP000030624">
    <property type="component" value="Chromosome"/>
</dbReference>
<accession>A0A0A7GDS0</accession>
<feature type="coiled-coil region" evidence="1">
    <location>
        <begin position="5"/>
        <end position="48"/>
    </location>
</feature>
<sequence>MIEVLKRIEDKLDEMDKRLRRIEEEFFDELSEEELRELEEDLKAYKEGKLELTDFEEIERELQGQAESKS</sequence>
<evidence type="ECO:0000256" key="1">
    <source>
        <dbReference type="SAM" id="Coils"/>
    </source>
</evidence>
<organism evidence="2 3">
    <name type="scientific">Geoglobus acetivorans</name>
    <dbReference type="NCBI Taxonomy" id="565033"/>
    <lineage>
        <taxon>Archaea</taxon>
        <taxon>Methanobacteriati</taxon>
        <taxon>Methanobacteriota</taxon>
        <taxon>Archaeoglobi</taxon>
        <taxon>Archaeoglobales</taxon>
        <taxon>Archaeoglobaceae</taxon>
        <taxon>Geoglobus</taxon>
    </lineage>
</organism>
<dbReference type="KEGG" id="gac:GACE_1125"/>
<evidence type="ECO:0000313" key="3">
    <source>
        <dbReference type="Proteomes" id="UP000030624"/>
    </source>
</evidence>
<dbReference type="HOGENOM" id="CLU_202266_0_0_2"/>
<keyword evidence="1" id="KW-0175">Coiled coil</keyword>
<gene>
    <name evidence="2" type="ORF">GACE_1125</name>
</gene>
<evidence type="ECO:0000313" key="2">
    <source>
        <dbReference type="EMBL" id="AIY90169.1"/>
    </source>
</evidence>
<proteinExistence type="predicted"/>
<dbReference type="eggNOG" id="arCOG09828">
    <property type="taxonomic scope" value="Archaea"/>
</dbReference>
<dbReference type="AlphaFoldDB" id="A0A0A7GDS0"/>
<reference evidence="2 3" key="1">
    <citation type="journal article" date="2015" name="Appl. Environ. Microbiol.">
        <title>The Geoglobus acetivorans genome: Fe(III) reduction, acetate utilization, autotrophic growth, and degradation of aromatic compounds in a hyperthermophilic archaeon.</title>
        <authorList>
            <person name="Mardanov A.V."/>
            <person name="Slododkina G.B."/>
            <person name="Slobodkin A.I."/>
            <person name="Beletsky A.V."/>
            <person name="Gavrilov S.N."/>
            <person name="Kublanov I.V."/>
            <person name="Bonch-Osmolovskaya E.A."/>
            <person name="Skryabin K.G."/>
            <person name="Ravin N.V."/>
        </authorList>
    </citation>
    <scope>NUCLEOTIDE SEQUENCE [LARGE SCALE GENOMIC DNA]</scope>
    <source>
        <strain evidence="2 3">SBH6</strain>
    </source>
</reference>
<protein>
    <submittedName>
        <fullName evidence="2">Uncharacterized protein</fullName>
    </submittedName>
</protein>
<dbReference type="EMBL" id="CP009552">
    <property type="protein sequence ID" value="AIY90169.1"/>
    <property type="molecule type" value="Genomic_DNA"/>
</dbReference>
<name>A0A0A7GDS0_GEOAI</name>
<dbReference type="STRING" id="565033.GACE_1125"/>